<gene>
    <name evidence="3" type="ORF">D7M11_13490</name>
</gene>
<dbReference type="OrthoDB" id="9758333at2"/>
<evidence type="ECO:0000313" key="4">
    <source>
        <dbReference type="Proteomes" id="UP000282311"/>
    </source>
</evidence>
<dbReference type="RefSeq" id="WP_120747743.1">
    <property type="nucleotide sequence ID" value="NZ_RBAH01000008.1"/>
</dbReference>
<sequence length="621" mass="68769">MDFVIDVEGLGRSGPLVPASILGTNLEMGKYTDGLLLSERLDNPKFFGPEGVNGLAPGWQPMSNHYAGVQYRLVPGLGLNGSEAQTIVVYAKAANGAMVQTGRNVKAGERLVAEIWAMAKHQPFELEISLRPLQIRQPEYVTARVRVETSYWKKYTAELECPVGDPEAVFVVSVAGPGFACFDQIHLRPAAEPSLDRELIEMIGSLRLPVLRFPGGCTSTAYHWRLGTGEAHHRPVCHDPVNKSRLEYEFGIGEYLEMCCAQGIQPFLTLNIGTGTPEEAGEWADYCRDWYVRRGLELPDIYFQMGNEQYGRWELSHMDAEMYIRALRDFVPQVRSGYPKAFIVALAEPISVGVWQPDTKWRETLLREGRDLFDVASINRYKGQLYADPQQQIDNAADSAAKIGDDLRALIRDCREAGSQAQVALTEWNYWISASHWDGRGFYESDDASHGLFYAGLIQELARLAPHLAVANFYHLINVMGMIRKDGGEVAETSISRLYRLYRPAFPGVLLPISAEANGEEKSGADREEQGEPVIVAGELVSGRLDAFAVQGGGSLWLFVSNRSVTCSANVHLRIDSSSWRSAVLMSADYAGSPLTEITAPSASDRIELPPLSLLRIEYDG</sequence>
<dbReference type="Pfam" id="PF22848">
    <property type="entry name" value="ASD1_dom"/>
    <property type="match status" value="1"/>
</dbReference>
<dbReference type="PANTHER" id="PTHR43576">
    <property type="entry name" value="ALPHA-L-ARABINOFURANOSIDASE C-RELATED"/>
    <property type="match status" value="1"/>
</dbReference>
<name>A0A3B0CJH5_9BACL</name>
<protein>
    <recommendedName>
        <fullName evidence="2">Alpha-L-arabinofuranosidase 1 catalytic domain-containing protein</fullName>
    </recommendedName>
</protein>
<evidence type="ECO:0000259" key="2">
    <source>
        <dbReference type="Pfam" id="PF22848"/>
    </source>
</evidence>
<keyword evidence="4" id="KW-1185">Reference proteome</keyword>
<dbReference type="PANTHER" id="PTHR43576:SF2">
    <property type="entry name" value="INTRACELLULAR EXO-ALPHA-L-ARABINOFURANOSIDASE 2"/>
    <property type="match status" value="1"/>
</dbReference>
<dbReference type="GO" id="GO:0000272">
    <property type="term" value="P:polysaccharide catabolic process"/>
    <property type="evidence" value="ECO:0007669"/>
    <property type="project" value="TreeGrafter"/>
</dbReference>
<dbReference type="AlphaFoldDB" id="A0A3B0CJH5"/>
<evidence type="ECO:0000313" key="3">
    <source>
        <dbReference type="EMBL" id="RKN84487.1"/>
    </source>
</evidence>
<evidence type="ECO:0000256" key="1">
    <source>
        <dbReference type="ARBA" id="ARBA00004881"/>
    </source>
</evidence>
<dbReference type="Gene3D" id="3.20.20.80">
    <property type="entry name" value="Glycosidases"/>
    <property type="match status" value="1"/>
</dbReference>
<comment type="pathway">
    <text evidence="1">Glycan metabolism.</text>
</comment>
<reference evidence="3 4" key="1">
    <citation type="journal article" date="2007" name="Int. J. Syst. Evol. Microbiol.">
        <title>Paenibacillus ginsengarvi sp. nov., isolated from soil from ginseng cultivation.</title>
        <authorList>
            <person name="Yoon M.H."/>
            <person name="Ten L.N."/>
            <person name="Im W.T."/>
        </authorList>
    </citation>
    <scope>NUCLEOTIDE SEQUENCE [LARGE SCALE GENOMIC DNA]</scope>
    <source>
        <strain evidence="3 4">KCTC 13059</strain>
    </source>
</reference>
<dbReference type="InterPro" id="IPR017853">
    <property type="entry name" value="GH"/>
</dbReference>
<dbReference type="Proteomes" id="UP000282311">
    <property type="component" value="Unassembled WGS sequence"/>
</dbReference>
<organism evidence="3 4">
    <name type="scientific">Paenibacillus ginsengarvi</name>
    <dbReference type="NCBI Taxonomy" id="400777"/>
    <lineage>
        <taxon>Bacteria</taxon>
        <taxon>Bacillati</taxon>
        <taxon>Bacillota</taxon>
        <taxon>Bacilli</taxon>
        <taxon>Bacillales</taxon>
        <taxon>Paenibacillaceae</taxon>
        <taxon>Paenibacillus</taxon>
    </lineage>
</organism>
<dbReference type="EMBL" id="RBAH01000008">
    <property type="protein sequence ID" value="RKN84487.1"/>
    <property type="molecule type" value="Genomic_DNA"/>
</dbReference>
<proteinExistence type="predicted"/>
<feature type="domain" description="Alpha-L-arabinofuranosidase 1 catalytic" evidence="2">
    <location>
        <begin position="205"/>
        <end position="276"/>
    </location>
</feature>
<dbReference type="SUPFAM" id="SSF51445">
    <property type="entry name" value="(Trans)glycosidases"/>
    <property type="match status" value="1"/>
</dbReference>
<dbReference type="InterPro" id="IPR055235">
    <property type="entry name" value="ASD1_cat"/>
</dbReference>
<accession>A0A3B0CJH5</accession>
<comment type="caution">
    <text evidence="3">The sequence shown here is derived from an EMBL/GenBank/DDBJ whole genome shotgun (WGS) entry which is preliminary data.</text>
</comment>